<feature type="domain" description="Tyrosine specific protein phosphatases" evidence="9">
    <location>
        <begin position="326"/>
        <end position="394"/>
    </location>
</feature>
<dbReference type="GO" id="GO:0045202">
    <property type="term" value="C:synapse"/>
    <property type="evidence" value="ECO:0007669"/>
    <property type="project" value="TreeGrafter"/>
</dbReference>
<evidence type="ECO:0000313" key="11">
    <source>
        <dbReference type="Proteomes" id="UP001209878"/>
    </source>
</evidence>
<keyword evidence="2" id="KW-0812">Transmembrane</keyword>
<dbReference type="AlphaFoldDB" id="A0AAD9P0I1"/>
<dbReference type="PROSITE" id="PS50056">
    <property type="entry name" value="TYR_PHOSPHATASE_2"/>
    <property type="match status" value="1"/>
</dbReference>
<dbReference type="PANTHER" id="PTHR46106:SF4">
    <property type="entry name" value="IA-2 PROTEIN TYROSINE PHOSPHATASE, ISOFORM C"/>
    <property type="match status" value="1"/>
</dbReference>
<keyword evidence="7" id="KW-0968">Cytoplasmic vesicle</keyword>
<dbReference type="EMBL" id="JAODUO010000220">
    <property type="protein sequence ID" value="KAK2185877.1"/>
    <property type="molecule type" value="Genomic_DNA"/>
</dbReference>
<keyword evidence="3" id="KW-0732">Signal</keyword>
<dbReference type="SUPFAM" id="SSF52799">
    <property type="entry name" value="(Phosphotyrosine protein) phosphatases II"/>
    <property type="match status" value="1"/>
</dbReference>
<dbReference type="Pfam" id="PF00102">
    <property type="entry name" value="Y_phosphatase"/>
    <property type="match status" value="1"/>
</dbReference>
<dbReference type="GO" id="GO:0030659">
    <property type="term" value="C:cytoplasmic vesicle membrane"/>
    <property type="evidence" value="ECO:0007669"/>
    <property type="project" value="UniProtKB-SubCell"/>
</dbReference>
<dbReference type="PANTHER" id="PTHR46106">
    <property type="entry name" value="IA-2 PROTEIN TYROSINE PHOSPHATASE, ISOFORM C"/>
    <property type="match status" value="1"/>
</dbReference>
<accession>A0AAD9P0I1</accession>
<protein>
    <recommendedName>
        <fullName evidence="12">Protein tyrosine phosphatase</fullName>
    </recommendedName>
</protein>
<keyword evidence="5" id="KW-0472">Membrane</keyword>
<dbReference type="GO" id="GO:0030141">
    <property type="term" value="C:secretory granule"/>
    <property type="evidence" value="ECO:0007669"/>
    <property type="project" value="InterPro"/>
</dbReference>
<dbReference type="InterPro" id="IPR000242">
    <property type="entry name" value="PTP_cat"/>
</dbReference>
<comment type="subcellular location">
    <subcellularLocation>
        <location evidence="1">Cytoplasmic vesicle membrane</location>
        <topology evidence="1">Single-pass type I membrane protein</topology>
    </subcellularLocation>
</comment>
<evidence type="ECO:0000313" key="10">
    <source>
        <dbReference type="EMBL" id="KAK2185877.1"/>
    </source>
</evidence>
<evidence type="ECO:0000256" key="3">
    <source>
        <dbReference type="ARBA" id="ARBA00022729"/>
    </source>
</evidence>
<dbReference type="InterPro" id="IPR000387">
    <property type="entry name" value="Tyr_Pase_dom"/>
</dbReference>
<dbReference type="FunFam" id="3.90.190.10:FF:000017">
    <property type="entry name" value="receptor-type tyrosine-protein phosphatase-like N isoform X2"/>
    <property type="match status" value="1"/>
</dbReference>
<comment type="caution">
    <text evidence="10">The sequence shown here is derived from an EMBL/GenBank/DDBJ whole genome shotgun (WGS) entry which is preliminary data.</text>
</comment>
<evidence type="ECO:0008006" key="12">
    <source>
        <dbReference type="Google" id="ProtNLM"/>
    </source>
</evidence>
<evidence type="ECO:0000259" key="9">
    <source>
        <dbReference type="PROSITE" id="PS50056"/>
    </source>
</evidence>
<evidence type="ECO:0000259" key="8">
    <source>
        <dbReference type="PROSITE" id="PS50055"/>
    </source>
</evidence>
<dbReference type="PRINTS" id="PR00700">
    <property type="entry name" value="PRTYPHPHTASE"/>
</dbReference>
<gene>
    <name evidence="10" type="ORF">NP493_220g02024</name>
</gene>
<evidence type="ECO:0000256" key="1">
    <source>
        <dbReference type="ARBA" id="ARBA00004358"/>
    </source>
</evidence>
<keyword evidence="11" id="KW-1185">Reference proteome</keyword>
<reference evidence="10" key="1">
    <citation type="journal article" date="2023" name="Mol. Biol. Evol.">
        <title>Third-Generation Sequencing Reveals the Adaptive Role of the Epigenome in Three Deep-Sea Polychaetes.</title>
        <authorList>
            <person name="Perez M."/>
            <person name="Aroh O."/>
            <person name="Sun Y."/>
            <person name="Lan Y."/>
            <person name="Juniper S.K."/>
            <person name="Young C.R."/>
            <person name="Angers B."/>
            <person name="Qian P.Y."/>
        </authorList>
    </citation>
    <scope>NUCLEOTIDE SEQUENCE</scope>
    <source>
        <strain evidence="10">R07B-5</strain>
    </source>
</reference>
<sequence length="421" mass="47000">MFGKTSQVQPSLSSSSSELDNDVFYDSCYDDDNCGGATEYVPPENGNHSNVSVWGTKIDNGNDAVVLRRGSSGQWQRCSISSDDAERFTHVNVWCDMQGANACSRTETFYLSPFCRSEEPVASNMDISTGHIVLSYMEDHLKNKDRLTLEWDGLCAYEAEPNSIAVGLEPANMRKNRYSDVLPYDHSRVVLNSTTNVSGSDYINASTITDHDPRNPAYIATQGPLPHTIADFWQMVWEQGSVVIVNLTCLTENGVAMCHRYWPEEGSDLYHIYEVHLVSEHIWCDDYLVRSFYLKNLQTNETRTVTQFNFLTWSDLGVPSSVKALLDFRRKVNKSYRGRSCPIVTHCSDGVGRTGTYCLLDMVLNRMSKGAKEIDIAATLEHIRDQRMLMVKTKVCVLCSQNNEREGGAVGGRVGEGIGGG</sequence>
<dbReference type="GO" id="GO:0004725">
    <property type="term" value="F:protein tyrosine phosphatase activity"/>
    <property type="evidence" value="ECO:0007669"/>
    <property type="project" value="InterPro"/>
</dbReference>
<dbReference type="PROSITE" id="PS50055">
    <property type="entry name" value="TYR_PHOSPHATASE_PTP"/>
    <property type="match status" value="1"/>
</dbReference>
<dbReference type="SMART" id="SM00404">
    <property type="entry name" value="PTPc_motif"/>
    <property type="match status" value="1"/>
</dbReference>
<dbReference type="Proteomes" id="UP001209878">
    <property type="component" value="Unassembled WGS sequence"/>
</dbReference>
<evidence type="ECO:0000256" key="7">
    <source>
        <dbReference type="ARBA" id="ARBA00023329"/>
    </source>
</evidence>
<keyword evidence="4" id="KW-1133">Transmembrane helix</keyword>
<evidence type="ECO:0000256" key="6">
    <source>
        <dbReference type="ARBA" id="ARBA00023180"/>
    </source>
</evidence>
<dbReference type="InterPro" id="IPR003595">
    <property type="entry name" value="Tyr_Pase_cat"/>
</dbReference>
<name>A0AAD9P0I1_RIDPI</name>
<evidence type="ECO:0000256" key="5">
    <source>
        <dbReference type="ARBA" id="ARBA00023136"/>
    </source>
</evidence>
<evidence type="ECO:0000256" key="4">
    <source>
        <dbReference type="ARBA" id="ARBA00022989"/>
    </source>
</evidence>
<feature type="domain" description="Tyrosine-protein phosphatase" evidence="8">
    <location>
        <begin position="147"/>
        <end position="393"/>
    </location>
</feature>
<evidence type="ECO:0000256" key="2">
    <source>
        <dbReference type="ARBA" id="ARBA00022692"/>
    </source>
</evidence>
<organism evidence="10 11">
    <name type="scientific">Ridgeia piscesae</name>
    <name type="common">Tubeworm</name>
    <dbReference type="NCBI Taxonomy" id="27915"/>
    <lineage>
        <taxon>Eukaryota</taxon>
        <taxon>Metazoa</taxon>
        <taxon>Spiralia</taxon>
        <taxon>Lophotrochozoa</taxon>
        <taxon>Annelida</taxon>
        <taxon>Polychaeta</taxon>
        <taxon>Sedentaria</taxon>
        <taxon>Canalipalpata</taxon>
        <taxon>Sabellida</taxon>
        <taxon>Siboglinidae</taxon>
        <taxon>Ridgeia</taxon>
    </lineage>
</organism>
<proteinExistence type="predicted"/>
<dbReference type="GO" id="GO:0051046">
    <property type="term" value="P:regulation of secretion"/>
    <property type="evidence" value="ECO:0007669"/>
    <property type="project" value="TreeGrafter"/>
</dbReference>
<dbReference type="InterPro" id="IPR033522">
    <property type="entry name" value="IA-2/IA-2_beta"/>
</dbReference>
<dbReference type="InterPro" id="IPR029021">
    <property type="entry name" value="Prot-tyrosine_phosphatase-like"/>
</dbReference>
<dbReference type="SMART" id="SM00194">
    <property type="entry name" value="PTPc"/>
    <property type="match status" value="1"/>
</dbReference>
<dbReference type="Gene3D" id="3.90.190.10">
    <property type="entry name" value="Protein tyrosine phosphatase superfamily"/>
    <property type="match status" value="1"/>
</dbReference>
<keyword evidence="6" id="KW-0325">Glycoprotein</keyword>